<feature type="compositionally biased region" description="Basic and acidic residues" evidence="1">
    <location>
        <begin position="281"/>
        <end position="290"/>
    </location>
</feature>
<evidence type="ECO:0000259" key="2">
    <source>
        <dbReference type="Pfam" id="PF10440"/>
    </source>
</evidence>
<accession>A0A6I9RBE0</accession>
<dbReference type="InterPro" id="IPR018848">
    <property type="entry name" value="WIYLD_domain"/>
</dbReference>
<dbReference type="KEGG" id="egu:105046247"/>
<dbReference type="InterPro" id="IPR043017">
    <property type="entry name" value="WIYLD_dom_sf"/>
</dbReference>
<dbReference type="Gene3D" id="1.10.8.850">
    <property type="entry name" value="Histone-lysine N methyltransferase , C-terminal domain-like"/>
    <property type="match status" value="1"/>
</dbReference>
<feature type="region of interest" description="Disordered" evidence="1">
    <location>
        <begin position="271"/>
        <end position="290"/>
    </location>
</feature>
<sequence>MAPRGRTRKVGLRRIDAAIDALTPLGFSREIVCKTVNDLLKVYEGDEGWVFLEEASYKMVIETILSNQEEEEAQARREEEKVKNEERTAENYEADETVCHRDVLSNTPQFGGDIDWKDISCVDGLRHSLDGQGQPTLTSHEMDQPGGCPRQRPPCFGWLSESEDENEVEEPEDEDCLEEPPINCSSVYRDQEMFEFAGSLHHEMEREPPSNTSLIYQKQEGVDFAGSLRLEVKQESPSNASIIHQEKESAGFAGNLYHGIKQEQEEVEFAGSLHRGRKGRSGWDVKHSDM</sequence>
<dbReference type="PANTHER" id="PTHR34271:SF1">
    <property type="entry name" value="NUCLEOLAR HISTONE METHYLTRANSFERASE-RELATED PROTEIN"/>
    <property type="match status" value="1"/>
</dbReference>
<evidence type="ECO:0000313" key="3">
    <source>
        <dbReference type="Proteomes" id="UP000504607"/>
    </source>
</evidence>
<evidence type="ECO:0000313" key="4">
    <source>
        <dbReference type="RefSeq" id="XP_010923081.1"/>
    </source>
</evidence>
<dbReference type="Pfam" id="PF10440">
    <property type="entry name" value="WIYLD"/>
    <property type="match status" value="1"/>
</dbReference>
<feature type="domain" description="WIYLD" evidence="2">
    <location>
        <begin position="9"/>
        <end position="70"/>
    </location>
</feature>
<evidence type="ECO:0000313" key="5">
    <source>
        <dbReference type="RefSeq" id="XP_029120739.1"/>
    </source>
</evidence>
<dbReference type="RefSeq" id="XP_010923081.1">
    <property type="nucleotide sequence ID" value="XM_010924779.2"/>
</dbReference>
<feature type="region of interest" description="Disordered" evidence="1">
    <location>
        <begin position="69"/>
        <end position="90"/>
    </location>
</feature>
<dbReference type="RefSeq" id="XP_029120739.1">
    <property type="nucleotide sequence ID" value="XM_029264906.1"/>
</dbReference>
<dbReference type="OrthoDB" id="1898570at2759"/>
<keyword evidence="3" id="KW-1185">Reference proteome</keyword>
<dbReference type="GeneID" id="105046247"/>
<name>A0A6I9RBE0_ELAGV</name>
<gene>
    <name evidence="4 5" type="primary">LOC105046247</name>
</gene>
<dbReference type="Proteomes" id="UP000504607">
    <property type="component" value="Chromosome 5"/>
</dbReference>
<feature type="compositionally biased region" description="Basic and acidic residues" evidence="1">
    <location>
        <begin position="73"/>
        <end position="90"/>
    </location>
</feature>
<evidence type="ECO:0000256" key="1">
    <source>
        <dbReference type="SAM" id="MobiDB-lite"/>
    </source>
</evidence>
<proteinExistence type="predicted"/>
<reference evidence="4 5" key="1">
    <citation type="submission" date="2025-04" db="UniProtKB">
        <authorList>
            <consortium name="RefSeq"/>
        </authorList>
    </citation>
    <scope>IDENTIFICATION</scope>
</reference>
<organism evidence="3 4">
    <name type="scientific">Elaeis guineensis var. tenera</name>
    <name type="common">Oil palm</name>
    <dbReference type="NCBI Taxonomy" id="51953"/>
    <lineage>
        <taxon>Eukaryota</taxon>
        <taxon>Viridiplantae</taxon>
        <taxon>Streptophyta</taxon>
        <taxon>Embryophyta</taxon>
        <taxon>Tracheophyta</taxon>
        <taxon>Spermatophyta</taxon>
        <taxon>Magnoliopsida</taxon>
        <taxon>Liliopsida</taxon>
        <taxon>Arecaceae</taxon>
        <taxon>Arecoideae</taxon>
        <taxon>Cocoseae</taxon>
        <taxon>Elaeidinae</taxon>
        <taxon>Elaeis</taxon>
    </lineage>
</organism>
<dbReference type="PANTHER" id="PTHR34271">
    <property type="entry name" value="NUCLEOLAR HISTONE METHYLTRANSFERASE-RELATED PROTEIN"/>
    <property type="match status" value="1"/>
</dbReference>
<dbReference type="AlphaFoldDB" id="A0A6I9RBE0"/>
<protein>
    <submittedName>
        <fullName evidence="4 5">Uncharacterized protein LOC105046247</fullName>
    </submittedName>
</protein>